<accession>A0ABR7LG96</accession>
<gene>
    <name evidence="1" type="ORF">GPZ80_31295</name>
</gene>
<keyword evidence="2" id="KW-1185">Reference proteome</keyword>
<sequence length="121" mass="12855">MKPSKTSAEAAALVDLCLELLGDPQGLYLRCSDEQRRLLNQALFEVLYIEEHDGELTVTYRLKEPFAELQALHQGAGAALDTAGADEPRTAESTPILAAGGAGTGSLSVPTGWRLVGQGFQ</sequence>
<evidence type="ECO:0000313" key="2">
    <source>
        <dbReference type="Proteomes" id="UP000734823"/>
    </source>
</evidence>
<name>A0ABR7LG96_9PSEU</name>
<dbReference type="EMBL" id="JABVED010000036">
    <property type="protein sequence ID" value="MBC6451638.1"/>
    <property type="molecule type" value="Genomic_DNA"/>
</dbReference>
<proteinExistence type="predicted"/>
<protein>
    <submittedName>
        <fullName evidence="1">Uncharacterized protein</fullName>
    </submittedName>
</protein>
<dbReference type="Proteomes" id="UP000734823">
    <property type="component" value="Unassembled WGS sequence"/>
</dbReference>
<comment type="caution">
    <text evidence="1">The sequence shown here is derived from an EMBL/GenBank/DDBJ whole genome shotgun (WGS) entry which is preliminary data.</text>
</comment>
<reference evidence="1 2" key="1">
    <citation type="submission" date="2020-06" db="EMBL/GenBank/DDBJ databases">
        <title>Actinokineospora xiongansis sp. nov., isolated from soil of Baiyangdian.</title>
        <authorList>
            <person name="Zhang X."/>
        </authorList>
    </citation>
    <scope>NUCLEOTIDE SEQUENCE [LARGE SCALE GENOMIC DNA]</scope>
    <source>
        <strain evidence="1 2">HBU206404</strain>
    </source>
</reference>
<organism evidence="1 2">
    <name type="scientific">Actinokineospora xionganensis</name>
    <dbReference type="NCBI Taxonomy" id="2684470"/>
    <lineage>
        <taxon>Bacteria</taxon>
        <taxon>Bacillati</taxon>
        <taxon>Actinomycetota</taxon>
        <taxon>Actinomycetes</taxon>
        <taxon>Pseudonocardiales</taxon>
        <taxon>Pseudonocardiaceae</taxon>
        <taxon>Actinokineospora</taxon>
    </lineage>
</organism>
<evidence type="ECO:0000313" key="1">
    <source>
        <dbReference type="EMBL" id="MBC6451638.1"/>
    </source>
</evidence>
<dbReference type="RefSeq" id="WP_187224705.1">
    <property type="nucleotide sequence ID" value="NZ_JABVED010000036.1"/>
</dbReference>